<feature type="non-terminal residue" evidence="3">
    <location>
        <position position="394"/>
    </location>
</feature>
<reference evidence="3" key="1">
    <citation type="submission" date="2018-05" db="EMBL/GenBank/DDBJ databases">
        <authorList>
            <person name="Lanie J.A."/>
            <person name="Ng W.-L."/>
            <person name="Kazmierczak K.M."/>
            <person name="Andrzejewski T.M."/>
            <person name="Davidsen T.M."/>
            <person name="Wayne K.J."/>
            <person name="Tettelin H."/>
            <person name="Glass J.I."/>
            <person name="Rusch D."/>
            <person name="Podicherti R."/>
            <person name="Tsui H.-C.T."/>
            <person name="Winkler M.E."/>
        </authorList>
    </citation>
    <scope>NUCLEOTIDE SEQUENCE</scope>
</reference>
<evidence type="ECO:0000313" key="3">
    <source>
        <dbReference type="EMBL" id="SVB44722.1"/>
    </source>
</evidence>
<dbReference type="GO" id="GO:0015930">
    <property type="term" value="F:glutamate synthase activity"/>
    <property type="evidence" value="ECO:0007669"/>
    <property type="project" value="InterPro"/>
</dbReference>
<sequence>MRSIFIGASFLVLALNGLIYLVWPPVLWSLILFGPLILVGFQDMAQTRHSVLRNFPVIGHMRYFLELISPEIRQYFIESDTSGAPFNRQERSVVYERAKNVRDTVPFGTVRDVYATGYEWVNHSLSPKHLDLEEVRVLVGGKDCKQPYNASLLNISAMSYGALSQNAVIALNKGAKMGNFAHNTGEGSISPYHLQGGDLIWQVGTGYFGCRTDEGKFNPDMFKEKSALEEVKMIEIKLSQGAKPGHGGILPAAKLTEEIASIRSVPMGKDVNSPPGHTAFSNPTEFMHFIQQLRELSGGKPIGFKLCVGKRREFLSICKAMLKTGITPDFITVDGGEGGTGAAPLEFTNRIGTPLVEGLIFVHNSLVGFDLRKEMRICTSGKITTGFDIIKRLA</sequence>
<dbReference type="AlphaFoldDB" id="A0A382E2W4"/>
<comment type="similarity">
    <text evidence="1">Belongs to the glutamate synthase family.</text>
</comment>
<dbReference type="InterPro" id="IPR024188">
    <property type="entry name" value="GltB"/>
</dbReference>
<dbReference type="InterPro" id="IPR013785">
    <property type="entry name" value="Aldolase_TIM"/>
</dbReference>
<accession>A0A382E2W4</accession>
<evidence type="ECO:0000256" key="1">
    <source>
        <dbReference type="ARBA" id="ARBA00009716"/>
    </source>
</evidence>
<dbReference type="EMBL" id="UINC01042292">
    <property type="protein sequence ID" value="SVB44722.1"/>
    <property type="molecule type" value="Genomic_DNA"/>
</dbReference>
<protein>
    <recommendedName>
        <fullName evidence="2">Glutamate synthase domain-containing protein</fullName>
    </recommendedName>
</protein>
<evidence type="ECO:0000259" key="2">
    <source>
        <dbReference type="Pfam" id="PF01645"/>
    </source>
</evidence>
<feature type="domain" description="Glutamate synthase" evidence="2">
    <location>
        <begin position="129"/>
        <end position="393"/>
    </location>
</feature>
<proteinExistence type="inferred from homology"/>
<dbReference type="Pfam" id="PF01645">
    <property type="entry name" value="Glu_synthase"/>
    <property type="match status" value="1"/>
</dbReference>
<dbReference type="PIRSF" id="PIRSF006429">
    <property type="entry name" value="GOGAT_lg_2"/>
    <property type="match status" value="1"/>
</dbReference>
<dbReference type="PANTHER" id="PTHR43819">
    <property type="entry name" value="ARCHAEAL-TYPE GLUTAMATE SYNTHASE [NADPH]"/>
    <property type="match status" value="1"/>
</dbReference>
<name>A0A382E2W4_9ZZZZ</name>
<dbReference type="GO" id="GO:0006537">
    <property type="term" value="P:glutamate biosynthetic process"/>
    <property type="evidence" value="ECO:0007669"/>
    <property type="project" value="InterPro"/>
</dbReference>
<gene>
    <name evidence="3" type="ORF">METZ01_LOCUS197576</name>
</gene>
<dbReference type="Gene3D" id="3.20.20.70">
    <property type="entry name" value="Aldolase class I"/>
    <property type="match status" value="1"/>
</dbReference>
<dbReference type="CDD" id="cd02808">
    <property type="entry name" value="GltS_FMN"/>
    <property type="match status" value="1"/>
</dbReference>
<dbReference type="SUPFAM" id="SSF51395">
    <property type="entry name" value="FMN-linked oxidoreductases"/>
    <property type="match status" value="1"/>
</dbReference>
<dbReference type="PANTHER" id="PTHR43819:SF1">
    <property type="entry name" value="ARCHAEAL-TYPE GLUTAMATE SYNTHASE [NADPH]"/>
    <property type="match status" value="1"/>
</dbReference>
<organism evidence="3">
    <name type="scientific">marine metagenome</name>
    <dbReference type="NCBI Taxonomy" id="408172"/>
    <lineage>
        <taxon>unclassified sequences</taxon>
        <taxon>metagenomes</taxon>
        <taxon>ecological metagenomes</taxon>
    </lineage>
</organism>
<dbReference type="InterPro" id="IPR002932">
    <property type="entry name" value="Glu_synthdom"/>
</dbReference>